<comment type="caution">
    <text evidence="2">The sequence shown here is derived from an EMBL/GenBank/DDBJ whole genome shotgun (WGS) entry which is preliminary data.</text>
</comment>
<dbReference type="AlphaFoldDB" id="A0A2U1N4N7"/>
<reference evidence="2 3" key="1">
    <citation type="journal article" date="2018" name="Mol. Plant">
        <title>The genome of Artemisia annua provides insight into the evolution of Asteraceae family and artemisinin biosynthesis.</title>
        <authorList>
            <person name="Shen Q."/>
            <person name="Zhang L."/>
            <person name="Liao Z."/>
            <person name="Wang S."/>
            <person name="Yan T."/>
            <person name="Shi P."/>
            <person name="Liu M."/>
            <person name="Fu X."/>
            <person name="Pan Q."/>
            <person name="Wang Y."/>
            <person name="Lv Z."/>
            <person name="Lu X."/>
            <person name="Zhang F."/>
            <person name="Jiang W."/>
            <person name="Ma Y."/>
            <person name="Chen M."/>
            <person name="Hao X."/>
            <person name="Li L."/>
            <person name="Tang Y."/>
            <person name="Lv G."/>
            <person name="Zhou Y."/>
            <person name="Sun X."/>
            <person name="Brodelius P.E."/>
            <person name="Rose J.K.C."/>
            <person name="Tang K."/>
        </authorList>
    </citation>
    <scope>NUCLEOTIDE SEQUENCE [LARGE SCALE GENOMIC DNA]</scope>
    <source>
        <strain evidence="3">cv. Huhao1</strain>
        <tissue evidence="2">Leaf</tissue>
    </source>
</reference>
<evidence type="ECO:0000313" key="3">
    <source>
        <dbReference type="Proteomes" id="UP000245207"/>
    </source>
</evidence>
<dbReference type="Proteomes" id="UP000245207">
    <property type="component" value="Unassembled WGS sequence"/>
</dbReference>
<name>A0A2U1N4N7_ARTAN</name>
<keyword evidence="3" id="KW-1185">Reference proteome</keyword>
<accession>A0A2U1N4N7</accession>
<evidence type="ECO:0000256" key="1">
    <source>
        <dbReference type="SAM" id="MobiDB-lite"/>
    </source>
</evidence>
<sequence>MKTKSRPCKKRHDIDLLSETSLPNQLRPHLGESSIAGERELEVRNPCMQAGEINETVVVEGGLKRKHSVGTNLASKKIRFDGQSSRDGCVSRSVPSQDAHLLQPQLKRKSVGSQSHTIDTLAKRLKLDHLSLASMCASDATPADHIVGGLCSDYGDALPNTNNDVCDESSETVEPQNVDSCPSQQRFAGIMSSPVILDFETGNIHHVPYSQRLQGDSCDTDTPGPSEHGHTLSPNVYAPGPGQRVRAPFRTGPPVEYQRFGPCNRVCRHCRALFWDEEKLSCSTATRGPLYHRCCLEGRALITVLDSNNALVQLFRSARDKLQQHDIPEFKVRLFSIGKASQYEFPTADHIGAIVFDDSAETEADFDVSDASAKATKENCFRQISKQQKTCRRRLSENNYSKVQHRKKKRHILRNPKQMLNMLTISNRRWFTSFCITTM</sequence>
<proteinExistence type="predicted"/>
<feature type="region of interest" description="Disordered" evidence="1">
    <location>
        <begin position="211"/>
        <end position="240"/>
    </location>
</feature>
<protein>
    <submittedName>
        <fullName evidence="2">Uncharacterized protein</fullName>
    </submittedName>
</protein>
<dbReference type="EMBL" id="PKPP01003619">
    <property type="protein sequence ID" value="PWA68488.1"/>
    <property type="molecule type" value="Genomic_DNA"/>
</dbReference>
<gene>
    <name evidence="2" type="ORF">CTI12_AA308180</name>
</gene>
<evidence type="ECO:0000313" key="2">
    <source>
        <dbReference type="EMBL" id="PWA68488.1"/>
    </source>
</evidence>
<organism evidence="2 3">
    <name type="scientific">Artemisia annua</name>
    <name type="common">Sweet wormwood</name>
    <dbReference type="NCBI Taxonomy" id="35608"/>
    <lineage>
        <taxon>Eukaryota</taxon>
        <taxon>Viridiplantae</taxon>
        <taxon>Streptophyta</taxon>
        <taxon>Embryophyta</taxon>
        <taxon>Tracheophyta</taxon>
        <taxon>Spermatophyta</taxon>
        <taxon>Magnoliopsida</taxon>
        <taxon>eudicotyledons</taxon>
        <taxon>Gunneridae</taxon>
        <taxon>Pentapetalae</taxon>
        <taxon>asterids</taxon>
        <taxon>campanulids</taxon>
        <taxon>Asterales</taxon>
        <taxon>Asteraceae</taxon>
        <taxon>Asteroideae</taxon>
        <taxon>Anthemideae</taxon>
        <taxon>Artemisiinae</taxon>
        <taxon>Artemisia</taxon>
    </lineage>
</organism>
<dbReference type="OrthoDB" id="2448079at2759"/>